<proteinExistence type="predicted"/>
<sequence>ILGILFVRILGRRGAMHEIAVI</sequence>
<dbReference type="EMBL" id="LCRI01000021">
    <property type="protein sequence ID" value="KKW32517.1"/>
    <property type="molecule type" value="Genomic_DNA"/>
</dbReference>
<dbReference type="Proteomes" id="UP000034711">
    <property type="component" value="Unassembled WGS sequence"/>
</dbReference>
<evidence type="ECO:0000313" key="2">
    <source>
        <dbReference type="Proteomes" id="UP000034711"/>
    </source>
</evidence>
<comment type="caution">
    <text evidence="1">The sequence shown here is derived from an EMBL/GenBank/DDBJ whole genome shotgun (WGS) entry which is preliminary data.</text>
</comment>
<organism evidence="1 2">
    <name type="scientific">Candidatus Uhrbacteria bacterium GW2011_GWA2_53_10</name>
    <dbReference type="NCBI Taxonomy" id="1618980"/>
    <lineage>
        <taxon>Bacteria</taxon>
        <taxon>Candidatus Uhriibacteriota</taxon>
    </lineage>
</organism>
<gene>
    <name evidence="1" type="ORF">UY77_C0021G0001</name>
</gene>
<protein>
    <submittedName>
        <fullName evidence="1">Uncharacterized protein</fullName>
    </submittedName>
</protein>
<evidence type="ECO:0000313" key="1">
    <source>
        <dbReference type="EMBL" id="KKW32517.1"/>
    </source>
</evidence>
<dbReference type="AlphaFoldDB" id="A0A0G1ZVX2"/>
<reference evidence="1 2" key="1">
    <citation type="journal article" date="2015" name="Nature">
        <title>rRNA introns, odd ribosomes, and small enigmatic genomes across a large radiation of phyla.</title>
        <authorList>
            <person name="Brown C.T."/>
            <person name="Hug L.A."/>
            <person name="Thomas B.C."/>
            <person name="Sharon I."/>
            <person name="Castelle C.J."/>
            <person name="Singh A."/>
            <person name="Wilkins M.J."/>
            <person name="Williams K.H."/>
            <person name="Banfield J.F."/>
        </authorList>
    </citation>
    <scope>NUCLEOTIDE SEQUENCE [LARGE SCALE GENOMIC DNA]</scope>
</reference>
<name>A0A0G1ZVX2_9BACT</name>
<feature type="non-terminal residue" evidence="1">
    <location>
        <position position="1"/>
    </location>
</feature>
<accession>A0A0G1ZVX2</accession>